<reference evidence="1 2" key="1">
    <citation type="journal article" date="2021" name="Commun. Biol.">
        <title>The genome of Shorea leprosula (Dipterocarpaceae) highlights the ecological relevance of drought in aseasonal tropical rainforests.</title>
        <authorList>
            <person name="Ng K.K.S."/>
            <person name="Kobayashi M.J."/>
            <person name="Fawcett J.A."/>
            <person name="Hatakeyama M."/>
            <person name="Paape T."/>
            <person name="Ng C.H."/>
            <person name="Ang C.C."/>
            <person name="Tnah L.H."/>
            <person name="Lee C.T."/>
            <person name="Nishiyama T."/>
            <person name="Sese J."/>
            <person name="O'Brien M.J."/>
            <person name="Copetti D."/>
            <person name="Mohd Noor M.I."/>
            <person name="Ong R.C."/>
            <person name="Putra M."/>
            <person name="Sireger I.Z."/>
            <person name="Indrioko S."/>
            <person name="Kosugi Y."/>
            <person name="Izuno A."/>
            <person name="Isagi Y."/>
            <person name="Lee S.L."/>
            <person name="Shimizu K.K."/>
        </authorList>
    </citation>
    <scope>NUCLEOTIDE SEQUENCE [LARGE SCALE GENOMIC DNA]</scope>
    <source>
        <strain evidence="1">214</strain>
    </source>
</reference>
<evidence type="ECO:0000313" key="1">
    <source>
        <dbReference type="EMBL" id="GKV51398.1"/>
    </source>
</evidence>
<dbReference type="AlphaFoldDB" id="A0AAV5MN32"/>
<comment type="caution">
    <text evidence="1">The sequence shown here is derived from an EMBL/GenBank/DDBJ whole genome shotgun (WGS) entry which is preliminary data.</text>
</comment>
<organism evidence="1 2">
    <name type="scientific">Rubroshorea leprosula</name>
    <dbReference type="NCBI Taxonomy" id="152421"/>
    <lineage>
        <taxon>Eukaryota</taxon>
        <taxon>Viridiplantae</taxon>
        <taxon>Streptophyta</taxon>
        <taxon>Embryophyta</taxon>
        <taxon>Tracheophyta</taxon>
        <taxon>Spermatophyta</taxon>
        <taxon>Magnoliopsida</taxon>
        <taxon>eudicotyledons</taxon>
        <taxon>Gunneridae</taxon>
        <taxon>Pentapetalae</taxon>
        <taxon>rosids</taxon>
        <taxon>malvids</taxon>
        <taxon>Malvales</taxon>
        <taxon>Dipterocarpaceae</taxon>
        <taxon>Rubroshorea</taxon>
    </lineage>
</organism>
<dbReference type="EMBL" id="BPVZ01000495">
    <property type="protein sequence ID" value="GKV51398.1"/>
    <property type="molecule type" value="Genomic_DNA"/>
</dbReference>
<keyword evidence="2" id="KW-1185">Reference proteome</keyword>
<name>A0AAV5MN32_9ROSI</name>
<evidence type="ECO:0000313" key="2">
    <source>
        <dbReference type="Proteomes" id="UP001054252"/>
    </source>
</evidence>
<proteinExistence type="predicted"/>
<protein>
    <submittedName>
        <fullName evidence="1">Uncharacterized protein</fullName>
    </submittedName>
</protein>
<dbReference type="Proteomes" id="UP001054252">
    <property type="component" value="Unassembled WGS sequence"/>
</dbReference>
<accession>A0AAV5MN32</accession>
<gene>
    <name evidence="1" type="ORF">SLEP1_g58060</name>
</gene>
<sequence length="40" mass="4320">MVVEISSGLPCQMPDLLCKLNCYFFSGSLLLEPTPESSLG</sequence>